<dbReference type="InterPro" id="IPR013126">
    <property type="entry name" value="Hsp_70_fam"/>
</dbReference>
<dbReference type="PANTHER" id="PTHR42749:SF1">
    <property type="entry name" value="CELL SHAPE-DETERMINING PROTEIN MREB"/>
    <property type="match status" value="1"/>
</dbReference>
<dbReference type="Pfam" id="PF00012">
    <property type="entry name" value="HSP70"/>
    <property type="match status" value="1"/>
</dbReference>
<keyword evidence="5" id="KW-1185">Reference proteome</keyword>
<evidence type="ECO:0000256" key="2">
    <source>
        <dbReference type="ARBA" id="ARBA00022840"/>
    </source>
</evidence>
<dbReference type="GO" id="GO:0005524">
    <property type="term" value="F:ATP binding"/>
    <property type="evidence" value="ECO:0007669"/>
    <property type="project" value="UniProtKB-KW"/>
</dbReference>
<dbReference type="Gene3D" id="3.30.420.40">
    <property type="match status" value="2"/>
</dbReference>
<accession>A0A9X3MQB0</accession>
<protein>
    <submittedName>
        <fullName evidence="4">Hsp70 family protein</fullName>
    </submittedName>
</protein>
<dbReference type="InterPro" id="IPR043129">
    <property type="entry name" value="ATPase_NBD"/>
</dbReference>
<reference evidence="4" key="1">
    <citation type="submission" date="2022-10" db="EMBL/GenBank/DDBJ databases">
        <title>The WGS of Solirubrobacter ginsenosidimutans DSM 21036.</title>
        <authorList>
            <person name="Jiang Z."/>
        </authorList>
    </citation>
    <scope>NUCLEOTIDE SEQUENCE</scope>
    <source>
        <strain evidence="4">DSM 21036</strain>
    </source>
</reference>
<dbReference type="GO" id="GO:0140662">
    <property type="term" value="F:ATP-dependent protein folding chaperone"/>
    <property type="evidence" value="ECO:0007669"/>
    <property type="project" value="InterPro"/>
</dbReference>
<keyword evidence="3" id="KW-0143">Chaperone</keyword>
<evidence type="ECO:0000256" key="3">
    <source>
        <dbReference type="ARBA" id="ARBA00023186"/>
    </source>
</evidence>
<gene>
    <name evidence="4" type="ORF">OM076_06000</name>
</gene>
<dbReference type="Gene3D" id="3.90.640.10">
    <property type="entry name" value="Actin, Chain A, domain 4"/>
    <property type="match status" value="1"/>
</dbReference>
<keyword evidence="1" id="KW-0547">Nucleotide-binding</keyword>
<dbReference type="Proteomes" id="UP001149140">
    <property type="component" value="Unassembled WGS sequence"/>
</dbReference>
<comment type="caution">
    <text evidence="4">The sequence shown here is derived from an EMBL/GenBank/DDBJ whole genome shotgun (WGS) entry which is preliminary data.</text>
</comment>
<dbReference type="EMBL" id="JAPDOD010000003">
    <property type="protein sequence ID" value="MDA0159806.1"/>
    <property type="molecule type" value="Genomic_DNA"/>
</dbReference>
<sequence length="784" mass="83983">MAGDARAPLFVSIDFGASVTVAAGMRAGGEPEVVQVDGTDPSGIYLPSAVYRAHDGEIWVGRAAVEAIATDPLGGQLTLKSAIRAGQEVETLTHRSIPLVALIARVLARAHDAAIAQFGDVPVEVTLTCPVAWAPDGPHAVRRRVLRAAAQLAGIPGAVGLINEAEAAAHHHGDGELPIAEGELCSIYDIGASTCDIAVLRRDQGRLTVVALAEAEVGGDLFDWRLYEHVLDHLEREAPDAAEALRLVDTGEEDPVWRRRQVALAGQVRGAKERLSDVDRVTLEFPDRIAPATVVSRETFEGLIRDDIETTRDEFRSCLRRGLESAGDHRGLCAAYLVGGTSRMPLVADVVNSTTDVTAHTADDPRTAVALGAVLALESRRAARPRRRAVRGEELHARSLIACAVHQRHAFLVHRDPTGAAKLTRLDLRRGAADRSIDLPDLPRDEAVSIAAHGGGVVVALPRTVWARDLELTPIFGLDLEGDVVMVEAGPTCIWIVYAEPPGPGGRRDRRRLRLRTIGVPSADRDEETERDVGIGEHVTTAATDGPPAFWSVASGVPGRHELFFAMPTRGLGTLEQSVFAAAEDGRMRKVQTRKSAPWLADRRLTAGGDLWLEVESRGRRLHAHLGATHLLTVETDRDEGVDAVPVVTAGSLYLAIGSRAAPPWDLLRVDVARRTESDRQLAGIYRQAAVDPPWRVSHQRGLFSVHRGADSFLLAGQAAVEAENGAWLSTRQEGRAAVLRVDPIGVRATLAVPAGAVPVGSGAGRLYVRTAAAELRSVPWEAG</sequence>
<evidence type="ECO:0000313" key="4">
    <source>
        <dbReference type="EMBL" id="MDA0159806.1"/>
    </source>
</evidence>
<organism evidence="4 5">
    <name type="scientific">Solirubrobacter ginsenosidimutans</name>
    <dbReference type="NCBI Taxonomy" id="490573"/>
    <lineage>
        <taxon>Bacteria</taxon>
        <taxon>Bacillati</taxon>
        <taxon>Actinomycetota</taxon>
        <taxon>Thermoleophilia</taxon>
        <taxon>Solirubrobacterales</taxon>
        <taxon>Solirubrobacteraceae</taxon>
        <taxon>Solirubrobacter</taxon>
    </lineage>
</organism>
<evidence type="ECO:0000313" key="5">
    <source>
        <dbReference type="Proteomes" id="UP001149140"/>
    </source>
</evidence>
<dbReference type="RefSeq" id="WP_270038573.1">
    <property type="nucleotide sequence ID" value="NZ_JAPDOD010000003.1"/>
</dbReference>
<name>A0A9X3MQB0_9ACTN</name>
<dbReference type="PANTHER" id="PTHR42749">
    <property type="entry name" value="CELL SHAPE-DETERMINING PROTEIN MREB"/>
    <property type="match status" value="1"/>
</dbReference>
<keyword evidence="2" id="KW-0067">ATP-binding</keyword>
<evidence type="ECO:0000256" key="1">
    <source>
        <dbReference type="ARBA" id="ARBA00022741"/>
    </source>
</evidence>
<dbReference type="AlphaFoldDB" id="A0A9X3MQB0"/>
<dbReference type="SUPFAM" id="SSF53067">
    <property type="entry name" value="Actin-like ATPase domain"/>
    <property type="match status" value="2"/>
</dbReference>
<proteinExistence type="predicted"/>